<name>A0A7J6D6I0_9TELE</name>
<comment type="caution">
    <text evidence="1">The sequence shown here is derived from an EMBL/GenBank/DDBJ whole genome shotgun (WGS) entry which is preliminary data.</text>
</comment>
<protein>
    <submittedName>
        <fullName evidence="1">Uncharacterized protein</fullName>
    </submittedName>
</protein>
<gene>
    <name evidence="1" type="ORF">G5714_005096</name>
</gene>
<evidence type="ECO:0000313" key="1">
    <source>
        <dbReference type="EMBL" id="KAF4114873.1"/>
    </source>
</evidence>
<dbReference type="Proteomes" id="UP000579812">
    <property type="component" value="Unassembled WGS sequence"/>
</dbReference>
<accession>A0A7J6D6I0</accession>
<dbReference type="AlphaFoldDB" id="A0A7J6D6I0"/>
<proteinExistence type="predicted"/>
<dbReference type="EMBL" id="JAAMOB010000004">
    <property type="protein sequence ID" value="KAF4114873.1"/>
    <property type="molecule type" value="Genomic_DNA"/>
</dbReference>
<sequence>MNLSTHDIKASGLVVESYSRSGESVQGSETSVKVLLRIEVQTDPMFDPNDPRTMSKLSEEMEKKLHISRPFSLTWKTQKDGKVFQEVSQKKKAARKCN</sequence>
<reference evidence="1 2" key="1">
    <citation type="submission" date="2020-04" db="EMBL/GenBank/DDBJ databases">
        <title>Chromosome-level genome assembly of a cyprinid fish Onychostoma macrolepis by integration of Nanopore Sequencing, Bionano and Hi-C technology.</title>
        <authorList>
            <person name="Wang D."/>
        </authorList>
    </citation>
    <scope>NUCLEOTIDE SEQUENCE [LARGE SCALE GENOMIC DNA]</scope>
    <source>
        <strain evidence="1">SWU-2019</strain>
        <tissue evidence="1">Muscle</tissue>
    </source>
</reference>
<organism evidence="1 2">
    <name type="scientific">Onychostoma macrolepis</name>
    <dbReference type="NCBI Taxonomy" id="369639"/>
    <lineage>
        <taxon>Eukaryota</taxon>
        <taxon>Metazoa</taxon>
        <taxon>Chordata</taxon>
        <taxon>Craniata</taxon>
        <taxon>Vertebrata</taxon>
        <taxon>Euteleostomi</taxon>
        <taxon>Actinopterygii</taxon>
        <taxon>Neopterygii</taxon>
        <taxon>Teleostei</taxon>
        <taxon>Ostariophysi</taxon>
        <taxon>Cypriniformes</taxon>
        <taxon>Cyprinidae</taxon>
        <taxon>Acrossocheilinae</taxon>
        <taxon>Onychostoma</taxon>
    </lineage>
</organism>
<keyword evidence="2" id="KW-1185">Reference proteome</keyword>
<evidence type="ECO:0000313" key="2">
    <source>
        <dbReference type="Proteomes" id="UP000579812"/>
    </source>
</evidence>